<evidence type="ECO:0000313" key="1">
    <source>
        <dbReference type="EMBL" id="NLK32927.1"/>
    </source>
</evidence>
<organism evidence="1 2">
    <name type="scientific">Methanosarcina flavescens</name>
    <dbReference type="NCBI Taxonomy" id="1715806"/>
    <lineage>
        <taxon>Archaea</taxon>
        <taxon>Methanobacteriati</taxon>
        <taxon>Methanobacteriota</taxon>
        <taxon>Stenosarchaea group</taxon>
        <taxon>Methanomicrobia</taxon>
        <taxon>Methanosarcinales</taxon>
        <taxon>Methanosarcinaceae</taxon>
        <taxon>Methanosarcina</taxon>
    </lineage>
</organism>
<dbReference type="Proteomes" id="UP000585579">
    <property type="component" value="Unassembled WGS sequence"/>
</dbReference>
<protein>
    <submittedName>
        <fullName evidence="1">Replication protein A</fullName>
    </submittedName>
</protein>
<dbReference type="Gene3D" id="2.40.50.140">
    <property type="entry name" value="Nucleic acid-binding proteins"/>
    <property type="match status" value="1"/>
</dbReference>
<dbReference type="InterPro" id="IPR012340">
    <property type="entry name" value="NA-bd_OB-fold"/>
</dbReference>
<sequence length="111" mass="12773">MKQTAESIRDRFLKLGINVNVEDIESRLDELITKFKVPSNEAQRSVTNYFLKKYSIPKNEFYMRQAEPQLTKIADISENGQWANLKAKVVQLWENTHESISQVGLLGDETG</sequence>
<proteinExistence type="predicted"/>
<feature type="non-terminal residue" evidence="1">
    <location>
        <position position="111"/>
    </location>
</feature>
<reference evidence="1 2" key="1">
    <citation type="journal article" date="2020" name="Biotechnol. Biofuels">
        <title>New insights from the biogas microbiome by comprehensive genome-resolved metagenomics of nearly 1600 species originating from multiple anaerobic digesters.</title>
        <authorList>
            <person name="Campanaro S."/>
            <person name="Treu L."/>
            <person name="Rodriguez-R L.M."/>
            <person name="Kovalovszki A."/>
            <person name="Ziels R.M."/>
            <person name="Maus I."/>
            <person name="Zhu X."/>
            <person name="Kougias P.G."/>
            <person name="Basile A."/>
            <person name="Luo G."/>
            <person name="Schluter A."/>
            <person name="Konstantinidis K.T."/>
            <person name="Angelidaki I."/>
        </authorList>
    </citation>
    <scope>NUCLEOTIDE SEQUENCE [LARGE SCALE GENOMIC DNA]</scope>
    <source>
        <strain evidence="1">AS22ysBPME_46</strain>
    </source>
</reference>
<dbReference type="SUPFAM" id="SSF50249">
    <property type="entry name" value="Nucleic acid-binding proteins"/>
    <property type="match status" value="1"/>
</dbReference>
<evidence type="ECO:0000313" key="2">
    <source>
        <dbReference type="Proteomes" id="UP000585579"/>
    </source>
</evidence>
<comment type="caution">
    <text evidence="1">The sequence shown here is derived from an EMBL/GenBank/DDBJ whole genome shotgun (WGS) entry which is preliminary data.</text>
</comment>
<accession>A0A7K4AW67</accession>
<name>A0A7K4AW67_9EURY</name>
<gene>
    <name evidence="1" type="ORF">GX302_08915</name>
</gene>
<dbReference type="AlphaFoldDB" id="A0A7K4AW67"/>
<dbReference type="EMBL" id="JAAYQL010000053">
    <property type="protein sequence ID" value="NLK32927.1"/>
    <property type="molecule type" value="Genomic_DNA"/>
</dbReference>